<proteinExistence type="predicted"/>
<dbReference type="RefSeq" id="WP_127340058.1">
    <property type="nucleotide sequence ID" value="NZ_QWDM01000015.1"/>
</dbReference>
<evidence type="ECO:0000313" key="3">
    <source>
        <dbReference type="Proteomes" id="UP000288102"/>
    </source>
</evidence>
<keyword evidence="3" id="KW-1185">Reference proteome</keyword>
<protein>
    <recommendedName>
        <fullName evidence="4">Peptidase M50</fullName>
    </recommendedName>
</protein>
<organism evidence="2 3">
    <name type="scientific">Flavobacterium cupreum</name>
    <dbReference type="NCBI Taxonomy" id="2133766"/>
    <lineage>
        <taxon>Bacteria</taxon>
        <taxon>Pseudomonadati</taxon>
        <taxon>Bacteroidota</taxon>
        <taxon>Flavobacteriia</taxon>
        <taxon>Flavobacteriales</taxon>
        <taxon>Flavobacteriaceae</taxon>
        <taxon>Flavobacterium</taxon>
    </lineage>
</organism>
<reference evidence="3" key="1">
    <citation type="journal article" date="2019" name="Syst. Appl. Microbiol.">
        <title>Flavobacterium circumlabens sp. nov. and Flavobacterium cupreum sp. nov., two psychrotrophic species isolated from Antarctic environmental samples.</title>
        <authorList>
            <person name="Kralova S."/>
            <person name="Busse H.-J."/>
            <person name="Svec P."/>
            <person name="Maslanova I."/>
            <person name="Stankova E."/>
            <person name="Bartak M."/>
            <person name="Sedlacek I."/>
        </authorList>
    </citation>
    <scope>NUCLEOTIDE SEQUENCE [LARGE SCALE GENOMIC DNA]</scope>
    <source>
        <strain evidence="3">CCM 8825</strain>
    </source>
</reference>
<accession>A0A434A2R7</accession>
<feature type="transmembrane region" description="Helical" evidence="1">
    <location>
        <begin position="184"/>
        <end position="201"/>
    </location>
</feature>
<name>A0A434A2R7_9FLAO</name>
<comment type="caution">
    <text evidence="2">The sequence shown here is derived from an EMBL/GenBank/DDBJ whole genome shotgun (WGS) entry which is preliminary data.</text>
</comment>
<keyword evidence="1" id="KW-0812">Transmembrane</keyword>
<evidence type="ECO:0000256" key="1">
    <source>
        <dbReference type="SAM" id="Phobius"/>
    </source>
</evidence>
<dbReference type="EMBL" id="QWDM01000015">
    <property type="protein sequence ID" value="RUT68614.1"/>
    <property type="molecule type" value="Genomic_DNA"/>
</dbReference>
<keyword evidence="1" id="KW-1133">Transmembrane helix</keyword>
<feature type="transmembrane region" description="Helical" evidence="1">
    <location>
        <begin position="147"/>
        <end position="164"/>
    </location>
</feature>
<dbReference type="OrthoDB" id="9759690at2"/>
<dbReference type="Proteomes" id="UP000288102">
    <property type="component" value="Unassembled WGS sequence"/>
</dbReference>
<gene>
    <name evidence="2" type="ORF">D0817_19845</name>
</gene>
<feature type="transmembrane region" description="Helical" evidence="1">
    <location>
        <begin position="301"/>
        <end position="323"/>
    </location>
</feature>
<dbReference type="AlphaFoldDB" id="A0A434A2R7"/>
<evidence type="ECO:0008006" key="4">
    <source>
        <dbReference type="Google" id="ProtNLM"/>
    </source>
</evidence>
<feature type="transmembrane region" description="Helical" evidence="1">
    <location>
        <begin position="349"/>
        <end position="371"/>
    </location>
</feature>
<sequence length="386" mass="45628">MIDNDKIYEIELIRNNESYLVLFRENYFSVSKLFYELLEELKNNSHQKEKFIAAKKISSANYDELSRIVSGKLDYIVREKKRKKSYIKLAITILSGKRVLQISRYLSFFFHKSIFRVLFPIVIFTGIASQLILNLNYRNHSLFAMSWLDYVFVYFTLLAIMLFHELGHSSASHHFKVAPKEIGFGFYIIFPVLYSNVTRIWKLNKNEKVIVNLGGIYFQGLINCFLLFFLIINENNNSFTYLMLIIIKTNLFVMAYSLIPFIRNDGYWIFSDYFNIIDLNKKSYTYIFDLIRGKVKLKYSLLIFSMGQYAFVLYVCSHFLLAIPLTMSKFIFYVLNNGFLKLLSSNTTLLFQMLFSLFIAIMAVVAFYKFIKLLFEKKKERISLKL</sequence>
<feature type="transmembrane region" description="Helical" evidence="1">
    <location>
        <begin position="213"/>
        <end position="232"/>
    </location>
</feature>
<keyword evidence="1" id="KW-0472">Membrane</keyword>
<evidence type="ECO:0000313" key="2">
    <source>
        <dbReference type="EMBL" id="RUT68614.1"/>
    </source>
</evidence>
<feature type="transmembrane region" description="Helical" evidence="1">
    <location>
        <begin position="113"/>
        <end position="135"/>
    </location>
</feature>
<feature type="transmembrane region" description="Helical" evidence="1">
    <location>
        <begin position="238"/>
        <end position="259"/>
    </location>
</feature>